<evidence type="ECO:0000256" key="4">
    <source>
        <dbReference type="ARBA" id="ARBA00023136"/>
    </source>
</evidence>
<keyword evidence="5" id="KW-0998">Cell outer membrane</keyword>
<feature type="chain" id="PRO_5045382984" description="MipA/OmpV family protein" evidence="6">
    <location>
        <begin position="21"/>
        <end position="275"/>
    </location>
</feature>
<gene>
    <name evidence="7" type="ORF">AWR36_008560</name>
</gene>
<keyword evidence="8" id="KW-1185">Reference proteome</keyword>
<protein>
    <recommendedName>
        <fullName evidence="9">MipA/OmpV family protein</fullName>
    </recommendedName>
</protein>
<evidence type="ECO:0000313" key="7">
    <source>
        <dbReference type="EMBL" id="PCO06034.1"/>
    </source>
</evidence>
<dbReference type="InterPro" id="IPR010583">
    <property type="entry name" value="MipA"/>
</dbReference>
<evidence type="ECO:0000256" key="6">
    <source>
        <dbReference type="SAM" id="SignalP"/>
    </source>
</evidence>
<comment type="caution">
    <text evidence="7">The sequence shown here is derived from an EMBL/GenBank/DDBJ whole genome shotgun (WGS) entry which is preliminary data.</text>
</comment>
<evidence type="ECO:0000256" key="3">
    <source>
        <dbReference type="ARBA" id="ARBA00022729"/>
    </source>
</evidence>
<comment type="subcellular location">
    <subcellularLocation>
        <location evidence="1">Cell outer membrane</location>
    </subcellularLocation>
</comment>
<dbReference type="Proteomes" id="UP000218427">
    <property type="component" value="Unassembled WGS sequence"/>
</dbReference>
<comment type="similarity">
    <text evidence="2">Belongs to the MipA/OmpV family.</text>
</comment>
<proteinExistence type="inferred from homology"/>
<dbReference type="RefSeq" id="WP_082679489.1">
    <property type="nucleotide sequence ID" value="NZ_LRFG02000002.1"/>
</dbReference>
<evidence type="ECO:0000256" key="2">
    <source>
        <dbReference type="ARBA" id="ARBA00005722"/>
    </source>
</evidence>
<dbReference type="PANTHER" id="PTHR38776:SF1">
    <property type="entry name" value="MLTA-INTERACTING PROTEIN-RELATED"/>
    <property type="match status" value="1"/>
</dbReference>
<evidence type="ECO:0000313" key="8">
    <source>
        <dbReference type="Proteomes" id="UP000218427"/>
    </source>
</evidence>
<keyword evidence="4" id="KW-0472">Membrane</keyword>
<feature type="signal peptide" evidence="6">
    <location>
        <begin position="1"/>
        <end position="20"/>
    </location>
</feature>
<name>A0ABX4I3E2_9GAMM</name>
<organism evidence="7 8">
    <name type="scientific">Microbulbifer flavimaris</name>
    <dbReference type="NCBI Taxonomy" id="1781068"/>
    <lineage>
        <taxon>Bacteria</taxon>
        <taxon>Pseudomonadati</taxon>
        <taxon>Pseudomonadota</taxon>
        <taxon>Gammaproteobacteria</taxon>
        <taxon>Cellvibrionales</taxon>
        <taxon>Microbulbiferaceae</taxon>
        <taxon>Microbulbifer</taxon>
    </lineage>
</organism>
<dbReference type="EMBL" id="LRFG02000002">
    <property type="protein sequence ID" value="PCO06034.1"/>
    <property type="molecule type" value="Genomic_DNA"/>
</dbReference>
<dbReference type="PANTHER" id="PTHR38776">
    <property type="entry name" value="MLTA-INTERACTING PROTEIN-RELATED"/>
    <property type="match status" value="1"/>
</dbReference>
<reference evidence="7" key="1">
    <citation type="submission" date="2017-08" db="EMBL/GenBank/DDBJ databases">
        <title>Microbulbifer marisrubri sp. nov., a halophilic alphaproteobacterium isolated from marine sediment of the Yellow Sea, China.</title>
        <authorList>
            <person name="Zhang G."/>
            <person name="Xiong Q."/>
        </authorList>
    </citation>
    <scope>NUCLEOTIDE SEQUENCE [LARGE SCALE GENOMIC DNA]</scope>
    <source>
        <strain evidence="7">WRN-8</strain>
    </source>
</reference>
<sequence>MYRRTLITLLLLVAHGAAQGTEISAPEWKLSLVSGRGLIENPLDGREDGETFLLPAFSYYGKRFFVSNLTAGYSLVENKRFYIDLIAQPNEDGLFFQLDKPEVAAGSVTSFVQLREATEVSEIDRRISLMAGPSGTLVTELADVSFSWLYDVTGVHHGSETHLSIDKQYPLFDGAIGWGIGAVQKDTDLVRYYYHFTEEEAGVFARRYAAVYPPGDVTDQYVRLQFSYPIGKGFAVRLAGRYSYFDLDGRLPRFIEKPETLSWFAGIQYSIGNGR</sequence>
<keyword evidence="3 6" id="KW-0732">Signal</keyword>
<evidence type="ECO:0000256" key="5">
    <source>
        <dbReference type="ARBA" id="ARBA00023237"/>
    </source>
</evidence>
<evidence type="ECO:0000256" key="1">
    <source>
        <dbReference type="ARBA" id="ARBA00004442"/>
    </source>
</evidence>
<evidence type="ECO:0008006" key="9">
    <source>
        <dbReference type="Google" id="ProtNLM"/>
    </source>
</evidence>
<accession>A0ABX4I3E2</accession>
<dbReference type="Pfam" id="PF06629">
    <property type="entry name" value="MipA"/>
    <property type="match status" value="1"/>
</dbReference>